<accession>A0A517TXT6</accession>
<reference evidence="1 2" key="1">
    <citation type="submission" date="2019-02" db="EMBL/GenBank/DDBJ databases">
        <title>Deep-cultivation of Planctomycetes and their phenomic and genomic characterization uncovers novel biology.</title>
        <authorList>
            <person name="Wiegand S."/>
            <person name="Jogler M."/>
            <person name="Boedeker C."/>
            <person name="Pinto D."/>
            <person name="Vollmers J."/>
            <person name="Rivas-Marin E."/>
            <person name="Kohn T."/>
            <person name="Peeters S.H."/>
            <person name="Heuer A."/>
            <person name="Rast P."/>
            <person name="Oberbeckmann S."/>
            <person name="Bunk B."/>
            <person name="Jeske O."/>
            <person name="Meyerdierks A."/>
            <person name="Storesund J.E."/>
            <person name="Kallscheuer N."/>
            <person name="Luecker S."/>
            <person name="Lage O.M."/>
            <person name="Pohl T."/>
            <person name="Merkel B.J."/>
            <person name="Hornburger P."/>
            <person name="Mueller R.-W."/>
            <person name="Bruemmer F."/>
            <person name="Labrenz M."/>
            <person name="Spormann A.M."/>
            <person name="Op den Camp H."/>
            <person name="Overmann J."/>
            <person name="Amann R."/>
            <person name="Jetten M.S.M."/>
            <person name="Mascher T."/>
            <person name="Medema M.H."/>
            <person name="Devos D.P."/>
            <person name="Kaster A.-K."/>
            <person name="Ovreas L."/>
            <person name="Rohde M."/>
            <person name="Galperin M.Y."/>
            <person name="Jogler C."/>
        </authorList>
    </citation>
    <scope>NUCLEOTIDE SEQUENCE [LARGE SCALE GENOMIC DNA]</scope>
    <source>
        <strain evidence="1 2">I41</strain>
    </source>
</reference>
<protein>
    <submittedName>
        <fullName evidence="1">Uncharacterized protein</fullName>
    </submittedName>
</protein>
<dbReference type="AlphaFoldDB" id="A0A517TXT6"/>
<evidence type="ECO:0000313" key="2">
    <source>
        <dbReference type="Proteomes" id="UP000317909"/>
    </source>
</evidence>
<proteinExistence type="predicted"/>
<dbReference type="EMBL" id="CP036339">
    <property type="protein sequence ID" value="QDT73193.1"/>
    <property type="molecule type" value="Genomic_DNA"/>
</dbReference>
<keyword evidence="2" id="KW-1185">Reference proteome</keyword>
<name>A0A517TXT6_9BACT</name>
<dbReference type="KEGG" id="llh:I41_23820"/>
<sequence>MAAIEAYSAYQEHRRLLPRQKKGMSAPSDLRRIMSQRDGSIFRLGRLASLEALRTSAGNRQSETAALK</sequence>
<gene>
    <name evidence="1" type="ORF">I41_23820</name>
</gene>
<organism evidence="1 2">
    <name type="scientific">Lacipirellula limnantheis</name>
    <dbReference type="NCBI Taxonomy" id="2528024"/>
    <lineage>
        <taxon>Bacteria</taxon>
        <taxon>Pseudomonadati</taxon>
        <taxon>Planctomycetota</taxon>
        <taxon>Planctomycetia</taxon>
        <taxon>Pirellulales</taxon>
        <taxon>Lacipirellulaceae</taxon>
        <taxon>Lacipirellula</taxon>
    </lineage>
</organism>
<evidence type="ECO:0000313" key="1">
    <source>
        <dbReference type="EMBL" id="QDT73193.1"/>
    </source>
</evidence>
<dbReference type="Proteomes" id="UP000317909">
    <property type="component" value="Chromosome"/>
</dbReference>